<protein>
    <submittedName>
        <fullName evidence="2">Uncharacterized protein</fullName>
    </submittedName>
</protein>
<reference evidence="3" key="1">
    <citation type="submission" date="2024-04" db="EMBL/GenBank/DDBJ databases">
        <title>Salinicola lusitanus LLJ914,a marine bacterium isolated from the Okinawa Trough.</title>
        <authorList>
            <person name="Li J."/>
        </authorList>
    </citation>
    <scope>NUCLEOTIDE SEQUENCE [LARGE SCALE GENOMIC DNA]</scope>
</reference>
<dbReference type="AlphaFoldDB" id="A0AAW0N720"/>
<feature type="region of interest" description="Disordered" evidence="1">
    <location>
        <begin position="62"/>
        <end position="128"/>
    </location>
</feature>
<sequence>MSKRPGDQIQPSDQFLLAIGLCYQSYCLIKSVVAHHNKALHWASAEEAEEFSGRSVLACEVEEQQPKRNHIQSQSRAQDGLHPAAGRREERRGEKRGKERRGEKRDQEERRKGKRQRGEEGEEGQGKE</sequence>
<gene>
    <name evidence="2" type="ORF">WMY93_028037</name>
</gene>
<organism evidence="2 3">
    <name type="scientific">Mugilogobius chulae</name>
    <name type="common">yellowstripe goby</name>
    <dbReference type="NCBI Taxonomy" id="88201"/>
    <lineage>
        <taxon>Eukaryota</taxon>
        <taxon>Metazoa</taxon>
        <taxon>Chordata</taxon>
        <taxon>Craniata</taxon>
        <taxon>Vertebrata</taxon>
        <taxon>Euteleostomi</taxon>
        <taxon>Actinopterygii</taxon>
        <taxon>Neopterygii</taxon>
        <taxon>Teleostei</taxon>
        <taxon>Neoteleostei</taxon>
        <taxon>Acanthomorphata</taxon>
        <taxon>Gobiaria</taxon>
        <taxon>Gobiiformes</taxon>
        <taxon>Gobioidei</taxon>
        <taxon>Gobiidae</taxon>
        <taxon>Gobionellinae</taxon>
        <taxon>Mugilogobius</taxon>
    </lineage>
</organism>
<evidence type="ECO:0000256" key="1">
    <source>
        <dbReference type="SAM" id="MobiDB-lite"/>
    </source>
</evidence>
<accession>A0AAW0N720</accession>
<proteinExistence type="predicted"/>
<evidence type="ECO:0000313" key="2">
    <source>
        <dbReference type="EMBL" id="KAK7884914.1"/>
    </source>
</evidence>
<comment type="caution">
    <text evidence="2">The sequence shown here is derived from an EMBL/GenBank/DDBJ whole genome shotgun (WGS) entry which is preliminary data.</text>
</comment>
<dbReference type="Proteomes" id="UP001460270">
    <property type="component" value="Unassembled WGS sequence"/>
</dbReference>
<name>A0AAW0N720_9GOBI</name>
<evidence type="ECO:0000313" key="3">
    <source>
        <dbReference type="Proteomes" id="UP001460270"/>
    </source>
</evidence>
<feature type="compositionally biased region" description="Basic and acidic residues" evidence="1">
    <location>
        <begin position="86"/>
        <end position="128"/>
    </location>
</feature>
<keyword evidence="3" id="KW-1185">Reference proteome</keyword>
<dbReference type="EMBL" id="JBBPFD010000020">
    <property type="protein sequence ID" value="KAK7884914.1"/>
    <property type="molecule type" value="Genomic_DNA"/>
</dbReference>